<dbReference type="Pfam" id="PF00861">
    <property type="entry name" value="Ribosomal_L18p"/>
    <property type="match status" value="1"/>
</dbReference>
<dbReference type="InterPro" id="IPR005484">
    <property type="entry name" value="Ribosomal_uL18_bac/plant/anim"/>
</dbReference>
<comment type="similarity">
    <text evidence="1 7">Belongs to the universal ribosomal protein uL18 family.</text>
</comment>
<organism evidence="8 9">
    <name type="scientific">Desulfomonile tiedjei</name>
    <dbReference type="NCBI Taxonomy" id="2358"/>
    <lineage>
        <taxon>Bacteria</taxon>
        <taxon>Pseudomonadati</taxon>
        <taxon>Thermodesulfobacteriota</taxon>
        <taxon>Desulfomonilia</taxon>
        <taxon>Desulfomonilales</taxon>
        <taxon>Desulfomonilaceae</taxon>
        <taxon>Desulfomonile</taxon>
    </lineage>
</organism>
<evidence type="ECO:0000313" key="8">
    <source>
        <dbReference type="EMBL" id="MBI5252453.1"/>
    </source>
</evidence>
<dbReference type="SUPFAM" id="SSF53137">
    <property type="entry name" value="Translational machinery components"/>
    <property type="match status" value="1"/>
</dbReference>
<dbReference type="EMBL" id="JACRDE010000609">
    <property type="protein sequence ID" value="MBI5252453.1"/>
    <property type="molecule type" value="Genomic_DNA"/>
</dbReference>
<dbReference type="GO" id="GO:0003735">
    <property type="term" value="F:structural constituent of ribosome"/>
    <property type="evidence" value="ECO:0007669"/>
    <property type="project" value="InterPro"/>
</dbReference>
<dbReference type="PANTHER" id="PTHR12899">
    <property type="entry name" value="39S RIBOSOMAL PROTEIN L18, MITOCHONDRIAL"/>
    <property type="match status" value="1"/>
</dbReference>
<comment type="subunit">
    <text evidence="7">Part of the 50S ribosomal subunit; part of the 5S rRNA/L5/L18/L25 subcomplex. Contacts the 5S and 23S rRNAs.</text>
</comment>
<dbReference type="GO" id="GO:1990904">
    <property type="term" value="C:ribonucleoprotein complex"/>
    <property type="evidence" value="ECO:0007669"/>
    <property type="project" value="UniProtKB-KW"/>
</dbReference>
<evidence type="ECO:0000256" key="2">
    <source>
        <dbReference type="ARBA" id="ARBA00022730"/>
    </source>
</evidence>
<evidence type="ECO:0000256" key="7">
    <source>
        <dbReference type="HAMAP-Rule" id="MF_01337"/>
    </source>
</evidence>
<dbReference type="GO" id="GO:0005737">
    <property type="term" value="C:cytoplasm"/>
    <property type="evidence" value="ECO:0007669"/>
    <property type="project" value="UniProtKB-ARBA"/>
</dbReference>
<dbReference type="GO" id="GO:0005840">
    <property type="term" value="C:ribosome"/>
    <property type="evidence" value="ECO:0007669"/>
    <property type="project" value="UniProtKB-KW"/>
</dbReference>
<dbReference type="InterPro" id="IPR057268">
    <property type="entry name" value="Ribosomal_L18"/>
</dbReference>
<dbReference type="Gene3D" id="3.30.420.100">
    <property type="match status" value="1"/>
</dbReference>
<sequence>MSHVTEKLESRKKRTRRMRYRIAGNPDRQRLTVFRSNKNIFAQIIDDAKGVTLVQASTLDKGFRRKAGDPFNRDTAREVGRRLATRAKELNITKVIFDRGPYLYHGKVKALADGAREGGLDF</sequence>
<keyword evidence="4 7" id="KW-0689">Ribosomal protein</keyword>
<dbReference type="FunFam" id="3.30.420.100:FF:000001">
    <property type="entry name" value="50S ribosomal protein L18"/>
    <property type="match status" value="1"/>
</dbReference>
<protein>
    <recommendedName>
        <fullName evidence="6 7">Large ribosomal subunit protein uL18</fullName>
    </recommendedName>
</protein>
<dbReference type="GO" id="GO:0006412">
    <property type="term" value="P:translation"/>
    <property type="evidence" value="ECO:0007669"/>
    <property type="project" value="UniProtKB-UniRule"/>
</dbReference>
<proteinExistence type="inferred from homology"/>
<keyword evidence="5 7" id="KW-0687">Ribonucleoprotein</keyword>
<dbReference type="GO" id="GO:0008097">
    <property type="term" value="F:5S rRNA binding"/>
    <property type="evidence" value="ECO:0007669"/>
    <property type="project" value="TreeGrafter"/>
</dbReference>
<dbReference type="HAMAP" id="MF_01337_B">
    <property type="entry name" value="Ribosomal_uL18_B"/>
    <property type="match status" value="1"/>
</dbReference>
<reference evidence="8" key="1">
    <citation type="submission" date="2020-07" db="EMBL/GenBank/DDBJ databases">
        <title>Huge and variable diversity of episymbiotic CPR bacteria and DPANN archaea in groundwater ecosystems.</title>
        <authorList>
            <person name="He C.Y."/>
            <person name="Keren R."/>
            <person name="Whittaker M."/>
            <person name="Farag I.F."/>
            <person name="Doudna J."/>
            <person name="Cate J.H.D."/>
            <person name="Banfield J.F."/>
        </authorList>
    </citation>
    <scope>NUCLEOTIDE SEQUENCE</scope>
    <source>
        <strain evidence="8">NC_groundwater_1664_Pr3_B-0.1um_52_9</strain>
    </source>
</reference>
<evidence type="ECO:0000313" key="9">
    <source>
        <dbReference type="Proteomes" id="UP000807825"/>
    </source>
</evidence>
<dbReference type="AlphaFoldDB" id="A0A9D6V823"/>
<dbReference type="PANTHER" id="PTHR12899:SF3">
    <property type="entry name" value="LARGE RIBOSOMAL SUBUNIT PROTEIN UL18M"/>
    <property type="match status" value="1"/>
</dbReference>
<evidence type="ECO:0000256" key="4">
    <source>
        <dbReference type="ARBA" id="ARBA00022980"/>
    </source>
</evidence>
<keyword evidence="3 7" id="KW-0694">RNA-binding</keyword>
<accession>A0A9D6V823</accession>
<evidence type="ECO:0000256" key="5">
    <source>
        <dbReference type="ARBA" id="ARBA00023274"/>
    </source>
</evidence>
<gene>
    <name evidence="7" type="primary">rplR</name>
    <name evidence="8" type="ORF">HY912_23410</name>
</gene>
<evidence type="ECO:0000256" key="6">
    <source>
        <dbReference type="ARBA" id="ARBA00035197"/>
    </source>
</evidence>
<evidence type="ECO:0000256" key="1">
    <source>
        <dbReference type="ARBA" id="ARBA00007116"/>
    </source>
</evidence>
<dbReference type="InterPro" id="IPR004389">
    <property type="entry name" value="Ribosomal_uL18_bac-type"/>
</dbReference>
<dbReference type="Proteomes" id="UP000807825">
    <property type="component" value="Unassembled WGS sequence"/>
</dbReference>
<keyword evidence="2 7" id="KW-0699">rRNA-binding</keyword>
<comment type="caution">
    <text evidence="8">The sequence shown here is derived from an EMBL/GenBank/DDBJ whole genome shotgun (WGS) entry which is preliminary data.</text>
</comment>
<name>A0A9D6V823_9BACT</name>
<evidence type="ECO:0000256" key="3">
    <source>
        <dbReference type="ARBA" id="ARBA00022884"/>
    </source>
</evidence>
<dbReference type="NCBIfam" id="TIGR00060">
    <property type="entry name" value="L18_bact"/>
    <property type="match status" value="1"/>
</dbReference>
<dbReference type="CDD" id="cd00432">
    <property type="entry name" value="Ribosomal_L18_L5e"/>
    <property type="match status" value="1"/>
</dbReference>
<comment type="function">
    <text evidence="7">This is one of the proteins that bind and probably mediate the attachment of the 5S RNA into the large ribosomal subunit, where it forms part of the central protuberance.</text>
</comment>